<name>A0A9W9ZKL1_9CNID</name>
<sequence length="64" mass="7219">IIDGDVGKLQPNFWVNNFMTLMRMQDNTSSGKPLICEHCDSSDSAVSRCTKLLRFHVQVLCNCT</sequence>
<proteinExistence type="predicted"/>
<feature type="non-terminal residue" evidence="1">
    <location>
        <position position="1"/>
    </location>
</feature>
<organism evidence="1 2">
    <name type="scientific">Desmophyllum pertusum</name>
    <dbReference type="NCBI Taxonomy" id="174260"/>
    <lineage>
        <taxon>Eukaryota</taxon>
        <taxon>Metazoa</taxon>
        <taxon>Cnidaria</taxon>
        <taxon>Anthozoa</taxon>
        <taxon>Hexacorallia</taxon>
        <taxon>Scleractinia</taxon>
        <taxon>Caryophylliina</taxon>
        <taxon>Caryophylliidae</taxon>
        <taxon>Desmophyllum</taxon>
    </lineage>
</organism>
<keyword evidence="2" id="KW-1185">Reference proteome</keyword>
<gene>
    <name evidence="1" type="ORF">OS493_039238</name>
</gene>
<evidence type="ECO:0000313" key="2">
    <source>
        <dbReference type="Proteomes" id="UP001163046"/>
    </source>
</evidence>
<comment type="caution">
    <text evidence="1">The sequence shown here is derived from an EMBL/GenBank/DDBJ whole genome shotgun (WGS) entry which is preliminary data.</text>
</comment>
<reference evidence="1" key="1">
    <citation type="submission" date="2023-01" db="EMBL/GenBank/DDBJ databases">
        <title>Genome assembly of the deep-sea coral Lophelia pertusa.</title>
        <authorList>
            <person name="Herrera S."/>
            <person name="Cordes E."/>
        </authorList>
    </citation>
    <scope>NUCLEOTIDE SEQUENCE</scope>
    <source>
        <strain evidence="1">USNM1676648</strain>
        <tissue evidence="1">Polyp</tissue>
    </source>
</reference>
<dbReference type="AlphaFoldDB" id="A0A9W9ZKL1"/>
<evidence type="ECO:0000313" key="1">
    <source>
        <dbReference type="EMBL" id="KAJ7381744.1"/>
    </source>
</evidence>
<dbReference type="Proteomes" id="UP001163046">
    <property type="component" value="Unassembled WGS sequence"/>
</dbReference>
<accession>A0A9W9ZKL1</accession>
<protein>
    <submittedName>
        <fullName evidence="1">Uncharacterized protein</fullName>
    </submittedName>
</protein>
<dbReference type="EMBL" id="MU826041">
    <property type="protein sequence ID" value="KAJ7381744.1"/>
    <property type="molecule type" value="Genomic_DNA"/>
</dbReference>